<reference evidence="2" key="1">
    <citation type="submission" date="2022-11" db="UniProtKB">
        <authorList>
            <consortium name="WormBaseParasite"/>
        </authorList>
    </citation>
    <scope>IDENTIFICATION</scope>
</reference>
<accession>A0A915KPW9</accession>
<organism evidence="1 2">
    <name type="scientific">Romanomermis culicivorax</name>
    <name type="common">Nematode worm</name>
    <dbReference type="NCBI Taxonomy" id="13658"/>
    <lineage>
        <taxon>Eukaryota</taxon>
        <taxon>Metazoa</taxon>
        <taxon>Ecdysozoa</taxon>
        <taxon>Nematoda</taxon>
        <taxon>Enoplea</taxon>
        <taxon>Dorylaimia</taxon>
        <taxon>Mermithida</taxon>
        <taxon>Mermithoidea</taxon>
        <taxon>Mermithidae</taxon>
        <taxon>Romanomermis</taxon>
    </lineage>
</organism>
<dbReference type="AlphaFoldDB" id="A0A915KPW9"/>
<evidence type="ECO:0000313" key="2">
    <source>
        <dbReference type="WBParaSite" id="nRc.2.0.1.t39773-RA"/>
    </source>
</evidence>
<sequence>MAMTILMTPTAIITTATAKAITIAAIINNNLDLPPILANVAAIDTKLLYTPLIPVVFFF</sequence>
<protein>
    <submittedName>
        <fullName evidence="2">Uncharacterized protein</fullName>
    </submittedName>
</protein>
<name>A0A915KPW9_ROMCU</name>
<dbReference type="WBParaSite" id="nRc.2.0.1.t39773-RA">
    <property type="protein sequence ID" value="nRc.2.0.1.t39773-RA"/>
    <property type="gene ID" value="nRc.2.0.1.g39773"/>
</dbReference>
<dbReference type="Proteomes" id="UP000887565">
    <property type="component" value="Unplaced"/>
</dbReference>
<evidence type="ECO:0000313" key="1">
    <source>
        <dbReference type="Proteomes" id="UP000887565"/>
    </source>
</evidence>
<keyword evidence="1" id="KW-1185">Reference proteome</keyword>
<proteinExistence type="predicted"/>